<dbReference type="PROSITE" id="PS51257">
    <property type="entry name" value="PROKAR_LIPOPROTEIN"/>
    <property type="match status" value="1"/>
</dbReference>
<proteinExistence type="predicted"/>
<reference evidence="2" key="1">
    <citation type="submission" date="2020-10" db="EMBL/GenBank/DDBJ databases">
        <authorList>
            <person name="Gilroy R."/>
        </authorList>
    </citation>
    <scope>NUCLEOTIDE SEQUENCE</scope>
    <source>
        <strain evidence="2">D3-1215</strain>
    </source>
</reference>
<keyword evidence="1" id="KW-0732">Signal</keyword>
<name>A0A9D9HE02_9BACT</name>
<feature type="chain" id="PRO_5038974646" evidence="1">
    <location>
        <begin position="20"/>
        <end position="161"/>
    </location>
</feature>
<comment type="caution">
    <text evidence="2">The sequence shown here is derived from an EMBL/GenBank/DDBJ whole genome shotgun (WGS) entry which is preliminary data.</text>
</comment>
<sequence>MRSKWILFPLSLLTAFVMAACTGNTVFVEYKDVDPSGWHKDSTVSFVYNAADTAGVYELILDVRHNNDYRYQNFWMFVNSSSPDGYTRSDTIECYLADNRGRWLSKRTLSVYNMPVLYMRKIKFPVPGDYRFEVYQGLRDTLLQDVEGLGLIINKLADEQE</sequence>
<dbReference type="EMBL" id="JADIMR010000013">
    <property type="protein sequence ID" value="MBO8446327.1"/>
    <property type="molecule type" value="Genomic_DNA"/>
</dbReference>
<evidence type="ECO:0000313" key="3">
    <source>
        <dbReference type="Proteomes" id="UP000823637"/>
    </source>
</evidence>
<dbReference type="NCBIfam" id="TIGR03511">
    <property type="entry name" value="GldH_lipo"/>
    <property type="match status" value="1"/>
</dbReference>
<keyword evidence="2" id="KW-0449">Lipoprotein</keyword>
<dbReference type="AlphaFoldDB" id="A0A9D9HE02"/>
<organism evidence="2 3">
    <name type="scientific">Candidatus Enterocola intestinipullorum</name>
    <dbReference type="NCBI Taxonomy" id="2840783"/>
    <lineage>
        <taxon>Bacteria</taxon>
        <taxon>Pseudomonadati</taxon>
        <taxon>Bacteroidota</taxon>
        <taxon>Bacteroidia</taxon>
        <taxon>Bacteroidales</taxon>
        <taxon>Candidatus Enterocola</taxon>
    </lineage>
</organism>
<dbReference type="Proteomes" id="UP000823637">
    <property type="component" value="Unassembled WGS sequence"/>
</dbReference>
<feature type="signal peptide" evidence="1">
    <location>
        <begin position="1"/>
        <end position="19"/>
    </location>
</feature>
<evidence type="ECO:0000256" key="1">
    <source>
        <dbReference type="SAM" id="SignalP"/>
    </source>
</evidence>
<dbReference type="InterPro" id="IPR020018">
    <property type="entry name" value="Motility-assoc_lipoprot_GldH"/>
</dbReference>
<protein>
    <submittedName>
        <fullName evidence="2">Gliding motility lipoprotein GldH</fullName>
    </submittedName>
</protein>
<reference evidence="2" key="2">
    <citation type="journal article" date="2021" name="PeerJ">
        <title>Extensive microbial diversity within the chicken gut microbiome revealed by metagenomics and culture.</title>
        <authorList>
            <person name="Gilroy R."/>
            <person name="Ravi A."/>
            <person name="Getino M."/>
            <person name="Pursley I."/>
            <person name="Horton D.L."/>
            <person name="Alikhan N.F."/>
            <person name="Baker D."/>
            <person name="Gharbi K."/>
            <person name="Hall N."/>
            <person name="Watson M."/>
            <person name="Adriaenssens E.M."/>
            <person name="Foster-Nyarko E."/>
            <person name="Jarju S."/>
            <person name="Secka A."/>
            <person name="Antonio M."/>
            <person name="Oren A."/>
            <person name="Chaudhuri R.R."/>
            <person name="La Ragione R."/>
            <person name="Hildebrand F."/>
            <person name="Pallen M.J."/>
        </authorList>
    </citation>
    <scope>NUCLEOTIDE SEQUENCE</scope>
    <source>
        <strain evidence="2">D3-1215</strain>
    </source>
</reference>
<dbReference type="Pfam" id="PF14109">
    <property type="entry name" value="GldH_lipo"/>
    <property type="match status" value="1"/>
</dbReference>
<gene>
    <name evidence="2" type="ORF">IAC32_01075</name>
</gene>
<accession>A0A9D9HE02</accession>
<evidence type="ECO:0000313" key="2">
    <source>
        <dbReference type="EMBL" id="MBO8446327.1"/>
    </source>
</evidence>